<gene>
    <name evidence="9" type="ORF">BCR34DRAFT_491046</name>
</gene>
<evidence type="ECO:0000313" key="9">
    <source>
        <dbReference type="EMBL" id="ORY05182.1"/>
    </source>
</evidence>
<feature type="transmembrane region" description="Helical" evidence="7">
    <location>
        <begin position="15"/>
        <end position="35"/>
    </location>
</feature>
<dbReference type="Proteomes" id="UP000193144">
    <property type="component" value="Unassembled WGS sequence"/>
</dbReference>
<protein>
    <recommendedName>
        <fullName evidence="8">Rhodopsin domain-containing protein</fullName>
    </recommendedName>
</protein>
<evidence type="ECO:0000256" key="5">
    <source>
        <dbReference type="ARBA" id="ARBA00038359"/>
    </source>
</evidence>
<reference evidence="9 10" key="1">
    <citation type="submission" date="2016-07" db="EMBL/GenBank/DDBJ databases">
        <title>Pervasive Adenine N6-methylation of Active Genes in Fungi.</title>
        <authorList>
            <consortium name="DOE Joint Genome Institute"/>
            <person name="Mondo S.J."/>
            <person name="Dannebaum R.O."/>
            <person name="Kuo R.C."/>
            <person name="Labutti K."/>
            <person name="Haridas S."/>
            <person name="Kuo A."/>
            <person name="Salamov A."/>
            <person name="Ahrendt S.R."/>
            <person name="Lipzen A."/>
            <person name="Sullivan W."/>
            <person name="Andreopoulos W.B."/>
            <person name="Clum A."/>
            <person name="Lindquist E."/>
            <person name="Daum C."/>
            <person name="Ramamoorthy G.K."/>
            <person name="Gryganskyi A."/>
            <person name="Culley D."/>
            <person name="Magnuson J.K."/>
            <person name="James T.Y."/>
            <person name="O'Malley M.A."/>
            <person name="Stajich J.E."/>
            <person name="Spatafora J.W."/>
            <person name="Visel A."/>
            <person name="Grigoriev I.V."/>
        </authorList>
    </citation>
    <scope>NUCLEOTIDE SEQUENCE [LARGE SCALE GENOMIC DNA]</scope>
    <source>
        <strain evidence="9 10">CBS 115471</strain>
    </source>
</reference>
<evidence type="ECO:0000256" key="2">
    <source>
        <dbReference type="ARBA" id="ARBA00022692"/>
    </source>
</evidence>
<feature type="transmembrane region" description="Helical" evidence="7">
    <location>
        <begin position="130"/>
        <end position="152"/>
    </location>
</feature>
<comment type="caution">
    <text evidence="9">The sequence shown here is derived from an EMBL/GenBank/DDBJ whole genome shotgun (WGS) entry which is preliminary data.</text>
</comment>
<dbReference type="AlphaFoldDB" id="A0A1Y1Z4F9"/>
<proteinExistence type="inferred from homology"/>
<dbReference type="OrthoDB" id="5329176at2759"/>
<dbReference type="STRING" id="1231657.A0A1Y1Z4F9"/>
<feature type="transmembrane region" description="Helical" evidence="7">
    <location>
        <begin position="207"/>
        <end position="226"/>
    </location>
</feature>
<keyword evidence="10" id="KW-1185">Reference proteome</keyword>
<feature type="region of interest" description="Disordered" evidence="6">
    <location>
        <begin position="335"/>
        <end position="356"/>
    </location>
</feature>
<dbReference type="GO" id="GO:0016020">
    <property type="term" value="C:membrane"/>
    <property type="evidence" value="ECO:0007669"/>
    <property type="project" value="UniProtKB-SubCell"/>
</dbReference>
<comment type="subcellular location">
    <subcellularLocation>
        <location evidence="1">Membrane</location>
        <topology evidence="1">Multi-pass membrane protein</topology>
    </subcellularLocation>
</comment>
<evidence type="ECO:0000256" key="7">
    <source>
        <dbReference type="SAM" id="Phobius"/>
    </source>
</evidence>
<keyword evidence="3 7" id="KW-1133">Transmembrane helix</keyword>
<feature type="transmembrane region" description="Helical" evidence="7">
    <location>
        <begin position="172"/>
        <end position="195"/>
    </location>
</feature>
<evidence type="ECO:0000256" key="6">
    <source>
        <dbReference type="SAM" id="MobiDB-lite"/>
    </source>
</evidence>
<evidence type="ECO:0000256" key="4">
    <source>
        <dbReference type="ARBA" id="ARBA00023136"/>
    </source>
</evidence>
<evidence type="ECO:0000259" key="8">
    <source>
        <dbReference type="Pfam" id="PF20684"/>
    </source>
</evidence>
<feature type="transmembrane region" description="Helical" evidence="7">
    <location>
        <begin position="47"/>
        <end position="67"/>
    </location>
</feature>
<evidence type="ECO:0000313" key="10">
    <source>
        <dbReference type="Proteomes" id="UP000193144"/>
    </source>
</evidence>
<comment type="similarity">
    <text evidence="5">Belongs to the SAT4 family.</text>
</comment>
<sequence>MRPTPAEQSRQDSCTGVATALTLVSLIIVVLRFFSRQIIVRSVGKDDWMMVVALIFTIGYLITIWVLRENGMGFSGRILTLDQMTNLITTTLAIEIIYYITVFSIKVSILFFYLRIAVDKSFEKSCKMTVWLLSLFCTICVICCVTQCVPLHKMWDLTGLVKGHCINSTAFFYSTSAFNIITDIWILALPIKTLWSIQRPNREKAALVAVFGLGIFSCICSIVRLYSIRIYTESKDPFYDSVPINLWSMVEVNVGIWCASIPSLKPLFFKAQRERTRATTGYKYHSRDKSGVKGGSKISAKFLGASSTDRSQNARHEAYDMNPIANPRPVLAKELGTASERSGSEERIIAPGLDRV</sequence>
<keyword evidence="2 7" id="KW-0812">Transmembrane</keyword>
<dbReference type="InterPro" id="IPR052337">
    <property type="entry name" value="SAT4-like"/>
</dbReference>
<feature type="domain" description="Rhodopsin" evidence="8">
    <location>
        <begin position="31"/>
        <end position="268"/>
    </location>
</feature>
<organism evidence="9 10">
    <name type="scientific">Clohesyomyces aquaticus</name>
    <dbReference type="NCBI Taxonomy" id="1231657"/>
    <lineage>
        <taxon>Eukaryota</taxon>
        <taxon>Fungi</taxon>
        <taxon>Dikarya</taxon>
        <taxon>Ascomycota</taxon>
        <taxon>Pezizomycotina</taxon>
        <taxon>Dothideomycetes</taxon>
        <taxon>Pleosporomycetidae</taxon>
        <taxon>Pleosporales</taxon>
        <taxon>Lindgomycetaceae</taxon>
        <taxon>Clohesyomyces</taxon>
    </lineage>
</organism>
<dbReference type="InterPro" id="IPR049326">
    <property type="entry name" value="Rhodopsin_dom_fungi"/>
</dbReference>
<feature type="compositionally biased region" description="Basic and acidic residues" evidence="6">
    <location>
        <begin position="342"/>
        <end position="356"/>
    </location>
</feature>
<accession>A0A1Y1Z4F9</accession>
<feature type="transmembrane region" description="Helical" evidence="7">
    <location>
        <begin position="246"/>
        <end position="268"/>
    </location>
</feature>
<dbReference type="PANTHER" id="PTHR33048">
    <property type="entry name" value="PTH11-LIKE INTEGRAL MEMBRANE PROTEIN (AFU_ORTHOLOGUE AFUA_5G11245)"/>
    <property type="match status" value="1"/>
</dbReference>
<evidence type="ECO:0000256" key="3">
    <source>
        <dbReference type="ARBA" id="ARBA00022989"/>
    </source>
</evidence>
<dbReference type="Pfam" id="PF20684">
    <property type="entry name" value="Fung_rhodopsin"/>
    <property type="match status" value="1"/>
</dbReference>
<name>A0A1Y1Z4F9_9PLEO</name>
<feature type="transmembrane region" description="Helical" evidence="7">
    <location>
        <begin position="96"/>
        <end position="118"/>
    </location>
</feature>
<evidence type="ECO:0000256" key="1">
    <source>
        <dbReference type="ARBA" id="ARBA00004141"/>
    </source>
</evidence>
<keyword evidence="4 7" id="KW-0472">Membrane</keyword>
<dbReference type="EMBL" id="MCFA01000128">
    <property type="protein sequence ID" value="ORY05182.1"/>
    <property type="molecule type" value="Genomic_DNA"/>
</dbReference>
<dbReference type="PANTHER" id="PTHR33048:SF123">
    <property type="entry name" value="INTEGRAL MEMBRANE PROTEIN"/>
    <property type="match status" value="1"/>
</dbReference>